<gene>
    <name evidence="2" type="ORF">H9874_09375</name>
</gene>
<dbReference type="EMBL" id="DXGI01000356">
    <property type="protein sequence ID" value="HIW79338.1"/>
    <property type="molecule type" value="Genomic_DNA"/>
</dbReference>
<feature type="region of interest" description="Disordered" evidence="1">
    <location>
        <begin position="234"/>
        <end position="275"/>
    </location>
</feature>
<feature type="region of interest" description="Disordered" evidence="1">
    <location>
        <begin position="1"/>
        <end position="95"/>
    </location>
</feature>
<dbReference type="AlphaFoldDB" id="A0A9D1R0Q2"/>
<evidence type="ECO:0000313" key="3">
    <source>
        <dbReference type="Proteomes" id="UP000824264"/>
    </source>
</evidence>
<reference evidence="2" key="2">
    <citation type="submission" date="2021-04" db="EMBL/GenBank/DDBJ databases">
        <authorList>
            <person name="Gilroy R."/>
        </authorList>
    </citation>
    <scope>NUCLEOTIDE SEQUENCE</scope>
    <source>
        <strain evidence="2">ChiSxjej5B17-1746</strain>
    </source>
</reference>
<name>A0A9D1R0Q2_9BACT</name>
<proteinExistence type="predicted"/>
<evidence type="ECO:0000313" key="2">
    <source>
        <dbReference type="EMBL" id="HIW79338.1"/>
    </source>
</evidence>
<sequence>MQEDQNGELMDQEGTDAFAAGFDDEPGQAAGQPEQESEQVAVEDTPPGPEEPSAGQAAPQPEEPPLSAQPAAPAAPVPQPHEEPQPPKTVEIPEAIRAEFAELEQLSPEAAAIAREDSPEGDTLRRRLAEYGADNAMDRAELFMARREREAVAAERQAGMVEAANRHFVTVVRQAHPDLFEASRSKADNERFQADMRAWIEHKPYAEAAPLMDVFLHGRDPHAVAELITRFKNERQTPQKARTNPDGAFAVPRRGAPGVPQGVGSKDDFDAGWNI</sequence>
<accession>A0A9D1R0Q2</accession>
<comment type="caution">
    <text evidence="2">The sequence shown here is derived from an EMBL/GenBank/DDBJ whole genome shotgun (WGS) entry which is preliminary data.</text>
</comment>
<evidence type="ECO:0000256" key="1">
    <source>
        <dbReference type="SAM" id="MobiDB-lite"/>
    </source>
</evidence>
<feature type="compositionally biased region" description="Low complexity" evidence="1">
    <location>
        <begin position="51"/>
        <end position="72"/>
    </location>
</feature>
<reference evidence="2" key="1">
    <citation type="journal article" date="2021" name="PeerJ">
        <title>Extensive microbial diversity within the chicken gut microbiome revealed by metagenomics and culture.</title>
        <authorList>
            <person name="Gilroy R."/>
            <person name="Ravi A."/>
            <person name="Getino M."/>
            <person name="Pursley I."/>
            <person name="Horton D.L."/>
            <person name="Alikhan N.F."/>
            <person name="Baker D."/>
            <person name="Gharbi K."/>
            <person name="Hall N."/>
            <person name="Watson M."/>
            <person name="Adriaenssens E.M."/>
            <person name="Foster-Nyarko E."/>
            <person name="Jarju S."/>
            <person name="Secka A."/>
            <person name="Antonio M."/>
            <person name="Oren A."/>
            <person name="Chaudhuri R.R."/>
            <person name="La Ragione R."/>
            <person name="Hildebrand F."/>
            <person name="Pallen M.J."/>
        </authorList>
    </citation>
    <scope>NUCLEOTIDE SEQUENCE</scope>
    <source>
        <strain evidence="2">ChiSxjej5B17-1746</strain>
    </source>
</reference>
<dbReference type="Proteomes" id="UP000824264">
    <property type="component" value="Unassembled WGS sequence"/>
</dbReference>
<feature type="compositionally biased region" description="Acidic residues" evidence="1">
    <location>
        <begin position="1"/>
        <end position="14"/>
    </location>
</feature>
<protein>
    <submittedName>
        <fullName evidence="2">Uncharacterized protein</fullName>
    </submittedName>
</protein>
<organism evidence="2 3">
    <name type="scientific">Candidatus Bilophila faecipullorum</name>
    <dbReference type="NCBI Taxonomy" id="2838482"/>
    <lineage>
        <taxon>Bacteria</taxon>
        <taxon>Pseudomonadati</taxon>
        <taxon>Thermodesulfobacteriota</taxon>
        <taxon>Desulfovibrionia</taxon>
        <taxon>Desulfovibrionales</taxon>
        <taxon>Desulfovibrionaceae</taxon>
        <taxon>Bilophila</taxon>
    </lineage>
</organism>